<evidence type="ECO:0000313" key="2">
    <source>
        <dbReference type="EMBL" id="KAF4314134.1"/>
    </source>
</evidence>
<accession>A0A8H4J925</accession>
<proteinExistence type="predicted"/>
<evidence type="ECO:0000313" key="3">
    <source>
        <dbReference type="Proteomes" id="UP000572817"/>
    </source>
</evidence>
<name>A0A8H4J925_9PEZI</name>
<feature type="region of interest" description="Disordered" evidence="1">
    <location>
        <begin position="251"/>
        <end position="274"/>
    </location>
</feature>
<dbReference type="AlphaFoldDB" id="A0A8H4J925"/>
<keyword evidence="3" id="KW-1185">Reference proteome</keyword>
<feature type="region of interest" description="Disordered" evidence="1">
    <location>
        <begin position="1"/>
        <end position="30"/>
    </location>
</feature>
<reference evidence="2" key="1">
    <citation type="submission" date="2020-04" db="EMBL/GenBank/DDBJ databases">
        <title>Genome Assembly and Annotation of Botryosphaeria dothidea sdau 11-99, a Latent Pathogen of Apple Fruit Ring Rot in China.</title>
        <authorList>
            <person name="Yu C."/>
            <person name="Diao Y."/>
            <person name="Lu Q."/>
            <person name="Zhao J."/>
            <person name="Cui S."/>
            <person name="Peng C."/>
            <person name="He B."/>
            <person name="Liu H."/>
        </authorList>
    </citation>
    <scope>NUCLEOTIDE SEQUENCE [LARGE SCALE GENOMIC DNA]</scope>
    <source>
        <strain evidence="2">Sdau11-99</strain>
    </source>
</reference>
<dbReference type="EMBL" id="WWBZ02000001">
    <property type="protein sequence ID" value="KAF4314134.1"/>
    <property type="molecule type" value="Genomic_DNA"/>
</dbReference>
<evidence type="ECO:0008006" key="4">
    <source>
        <dbReference type="Google" id="ProtNLM"/>
    </source>
</evidence>
<gene>
    <name evidence="2" type="ORF">GTA08_BOTSDO01057</name>
</gene>
<sequence length="1054" mass="119478">MPGHVFDRSPEPRSTPGGAAVQSQGEWRPGPLCVSTRAAWRQAPAKRSAASRAPAQALLLRGRGQGQRGGFARTTAAQAPPQQVARCARVPPTPPSRRLHAHDAVLTPGLGASIRLPVMQPFHFSRPQSEVNAAPSSLPLAYRSSAGSRSDARLAAVARWSAQWHNGHLFLRDPIRGYIEISPQVIPPQTFFNDSTYHDERSDVWLSQVDHAQYLYTVREDHGILAFKVQPQLARPTLPAPETVLGKRALSSELSTPPPPPKKSRATVKHAGPTRIRKDRRVQTPVYDDVWKRIFELSDPAMLFTYERVNKAFRGALTTYSHIWKNSMIDHFGEDLPETPKDLQDRQYADLLSGQGCMSCREPKARKTYWAFLRRWCTKCFSEKVIKQEDCFAINRKFPGILECIPCATVDSWNHYSYAGWGDENGRSTASGNQPVFLKDDVSAIAAAYEDFLSTLEQEDLSDEEKEERRTEWIKERRERAREVMDERLEIDKFEKKWIAARAAKSVDLKNMRREFIIRKAKFLDPPMCEEVLKLIPAFQENIKINKEFKTEKFWKVLMPKLEEARPMAERLFGMETTANEIGYWDLLPGLQNQTNQMSACAPAAYHQLMSLVDFSLKKALNMGVHRKGIGHQEFALRVLNMVRRAWDSTQVAAGSQIPDRSPFASFYPQNGRYVLTIEHACRIYEQKIIPQLSELYPEFRQPTRNVQKFKCPGCKRNDVSKQRTFRQLMNHIREDHATTIGDFQVFRLAGFRTEPYFCAVPWPLNLPALTDKQKSTGGWDANAQPEYGIVDTSSEQPQDRLQSAFARKEVCAPESLPDATSKGPTDFVGNVRDALRILEGTGLAAPVRSKIVVEYVDRQVKKANGREAVPDWLTLRFEVDAFLMSSNNHDILDKMCCGVCRKATDGKTRGGKNYARMPSSRAELIRHFGTHHQSNIQTWPKDMFTLPTDEEVTRALSDATVPEAMKAFSTLFPDSKEPPNRELVRMDVLATVANQQQRFKGRPPNVTMAQWRQQHPVQDPITSTRTSISTNTNINSNCEIIIQLRSKVTAINP</sequence>
<feature type="compositionally biased region" description="Basic and acidic residues" evidence="1">
    <location>
        <begin position="1"/>
        <end position="11"/>
    </location>
</feature>
<dbReference type="OrthoDB" id="2322499at2759"/>
<protein>
    <recommendedName>
        <fullName evidence="4">F-box domain-containing protein</fullName>
    </recommendedName>
</protein>
<evidence type="ECO:0000256" key="1">
    <source>
        <dbReference type="SAM" id="MobiDB-lite"/>
    </source>
</evidence>
<dbReference type="Proteomes" id="UP000572817">
    <property type="component" value="Unassembled WGS sequence"/>
</dbReference>
<comment type="caution">
    <text evidence="2">The sequence shown here is derived from an EMBL/GenBank/DDBJ whole genome shotgun (WGS) entry which is preliminary data.</text>
</comment>
<organism evidence="2 3">
    <name type="scientific">Botryosphaeria dothidea</name>
    <dbReference type="NCBI Taxonomy" id="55169"/>
    <lineage>
        <taxon>Eukaryota</taxon>
        <taxon>Fungi</taxon>
        <taxon>Dikarya</taxon>
        <taxon>Ascomycota</taxon>
        <taxon>Pezizomycotina</taxon>
        <taxon>Dothideomycetes</taxon>
        <taxon>Dothideomycetes incertae sedis</taxon>
        <taxon>Botryosphaeriales</taxon>
        <taxon>Botryosphaeriaceae</taxon>
        <taxon>Botryosphaeria</taxon>
    </lineage>
</organism>